<dbReference type="GO" id="GO:0009536">
    <property type="term" value="C:plastid"/>
    <property type="evidence" value="ECO:0007669"/>
    <property type="project" value="TreeGrafter"/>
</dbReference>
<dbReference type="PANTHER" id="PTHR23131:SF0">
    <property type="entry name" value="ENDORIBONUCLEASE LACTB2"/>
    <property type="match status" value="1"/>
</dbReference>
<gene>
    <name evidence="1" type="ORF">CFP56_022609</name>
</gene>
<dbReference type="Proteomes" id="UP000237347">
    <property type="component" value="Unassembled WGS sequence"/>
</dbReference>
<feature type="non-terminal residue" evidence="1">
    <location>
        <position position="1"/>
    </location>
</feature>
<protein>
    <recommendedName>
        <fullName evidence="3">Metallo-beta-lactamase domain-containing protein</fullName>
    </recommendedName>
</protein>
<reference evidence="1 2" key="1">
    <citation type="journal article" date="2018" name="Sci. Data">
        <title>The draft genome sequence of cork oak.</title>
        <authorList>
            <person name="Ramos A.M."/>
            <person name="Usie A."/>
            <person name="Barbosa P."/>
            <person name="Barros P.M."/>
            <person name="Capote T."/>
            <person name="Chaves I."/>
            <person name="Simoes F."/>
            <person name="Abreu I."/>
            <person name="Carrasquinho I."/>
            <person name="Faro C."/>
            <person name="Guimaraes J.B."/>
            <person name="Mendonca D."/>
            <person name="Nobrega F."/>
            <person name="Rodrigues L."/>
            <person name="Saibo N.J.M."/>
            <person name="Varela M.C."/>
            <person name="Egas C."/>
            <person name="Matos J."/>
            <person name="Miguel C.M."/>
            <person name="Oliveira M.M."/>
            <person name="Ricardo C.P."/>
            <person name="Goncalves S."/>
        </authorList>
    </citation>
    <scope>NUCLEOTIDE SEQUENCE [LARGE SCALE GENOMIC DNA]</scope>
    <source>
        <strain evidence="2">cv. HL8</strain>
    </source>
</reference>
<evidence type="ECO:0000313" key="2">
    <source>
        <dbReference type="Proteomes" id="UP000237347"/>
    </source>
</evidence>
<proteinExistence type="predicted"/>
<evidence type="ECO:0000313" key="1">
    <source>
        <dbReference type="EMBL" id="KAK7856560.1"/>
    </source>
</evidence>
<dbReference type="CDD" id="cd06262">
    <property type="entry name" value="metallo-hydrolase-like_MBL-fold"/>
    <property type="match status" value="1"/>
</dbReference>
<dbReference type="InterPro" id="IPR050662">
    <property type="entry name" value="Sec-metab_biosynth-thioest"/>
</dbReference>
<keyword evidence="2" id="KW-1185">Reference proteome</keyword>
<dbReference type="SUPFAM" id="SSF56281">
    <property type="entry name" value="Metallo-hydrolase/oxidoreductase"/>
    <property type="match status" value="1"/>
</dbReference>
<dbReference type="AlphaFoldDB" id="A0AAW0LY98"/>
<organism evidence="1 2">
    <name type="scientific">Quercus suber</name>
    <name type="common">Cork oak</name>
    <dbReference type="NCBI Taxonomy" id="58331"/>
    <lineage>
        <taxon>Eukaryota</taxon>
        <taxon>Viridiplantae</taxon>
        <taxon>Streptophyta</taxon>
        <taxon>Embryophyta</taxon>
        <taxon>Tracheophyta</taxon>
        <taxon>Spermatophyta</taxon>
        <taxon>Magnoliopsida</taxon>
        <taxon>eudicotyledons</taxon>
        <taxon>Gunneridae</taxon>
        <taxon>Pentapetalae</taxon>
        <taxon>rosids</taxon>
        <taxon>fabids</taxon>
        <taxon>Fagales</taxon>
        <taxon>Fagaceae</taxon>
        <taxon>Quercus</taxon>
    </lineage>
</organism>
<dbReference type="PANTHER" id="PTHR23131">
    <property type="entry name" value="ENDORIBONUCLEASE LACTB2"/>
    <property type="match status" value="1"/>
</dbReference>
<dbReference type="InterPro" id="IPR036866">
    <property type="entry name" value="RibonucZ/Hydroxyglut_hydro"/>
</dbReference>
<accession>A0AAW0LY98</accession>
<sequence>DDSFVDSDLWDSSTQLNLLDGNSESPIIFWKYVEKVSLDGAAVHTVFIMGKLLAGDQNLQEWCKWMSVQSYLSWLLEVKPSSDRVGPLIVVGLVNDSIQPADQKVPSILRHQEYPPGVKLAPIGSKTAKPFRTTNLIIFALENVSNESENNSFVACGDALIVDPVCRSEFHEELQKIVAALPRKLVVFVTHHHRDHVDGLSIVQKCNPNATLLVHENTMRHIGKGYDS</sequence>
<comment type="caution">
    <text evidence="1">The sequence shown here is derived from an EMBL/GenBank/DDBJ whole genome shotgun (WGS) entry which is preliminary data.</text>
</comment>
<dbReference type="Gene3D" id="3.60.15.10">
    <property type="entry name" value="Ribonuclease Z/Hydroxyacylglutathione hydrolase-like"/>
    <property type="match status" value="1"/>
</dbReference>
<name>A0AAW0LY98_QUESU</name>
<dbReference type="EMBL" id="PKMF04000035">
    <property type="protein sequence ID" value="KAK7856560.1"/>
    <property type="molecule type" value="Genomic_DNA"/>
</dbReference>
<evidence type="ECO:0008006" key="3">
    <source>
        <dbReference type="Google" id="ProtNLM"/>
    </source>
</evidence>